<dbReference type="RefSeq" id="WP_344906802.1">
    <property type="nucleotide sequence ID" value="NZ_BAAAYO010000005.1"/>
</dbReference>
<dbReference type="EMBL" id="JBHMAG010000003">
    <property type="protein sequence ID" value="MFB9750565.1"/>
    <property type="molecule type" value="Genomic_DNA"/>
</dbReference>
<dbReference type="InterPro" id="IPR039422">
    <property type="entry name" value="MarR/SlyA-like"/>
</dbReference>
<evidence type="ECO:0000313" key="3">
    <source>
        <dbReference type="EMBL" id="MFB9750565.1"/>
    </source>
</evidence>
<evidence type="ECO:0000259" key="2">
    <source>
        <dbReference type="PROSITE" id="PS50995"/>
    </source>
</evidence>
<dbReference type="PRINTS" id="PR00598">
    <property type="entry name" value="HTHMARR"/>
</dbReference>
<dbReference type="SUPFAM" id="SSF46785">
    <property type="entry name" value="Winged helix' DNA-binding domain"/>
    <property type="match status" value="1"/>
</dbReference>
<dbReference type="PANTHER" id="PTHR33164:SF43">
    <property type="entry name" value="HTH-TYPE TRANSCRIPTIONAL REPRESSOR YETL"/>
    <property type="match status" value="1"/>
</dbReference>
<name>A0ABV5VQL1_9BACL</name>
<sequence>MPETGNELLELSSMFKSLVKKMTHEWNRRMSDSFTMTHFRTLYILNAKGPQKAADLAETLCVTSGAITGLADKLIARQLLERQRSEDDRRVVYLSITQEGKDVLEQLLNKQRELISLLFQGLPKEDVEHLKRIFTIMLEHMDQLEKE</sequence>
<evidence type="ECO:0000256" key="1">
    <source>
        <dbReference type="ARBA" id="ARBA00023125"/>
    </source>
</evidence>
<keyword evidence="1" id="KW-0238">DNA-binding</keyword>
<proteinExistence type="predicted"/>
<dbReference type="InterPro" id="IPR000835">
    <property type="entry name" value="HTH_MarR-typ"/>
</dbReference>
<dbReference type="InterPro" id="IPR036388">
    <property type="entry name" value="WH-like_DNA-bd_sf"/>
</dbReference>
<dbReference type="PANTHER" id="PTHR33164">
    <property type="entry name" value="TRANSCRIPTIONAL REGULATOR, MARR FAMILY"/>
    <property type="match status" value="1"/>
</dbReference>
<keyword evidence="4" id="KW-1185">Reference proteome</keyword>
<dbReference type="Gene3D" id="1.10.10.10">
    <property type="entry name" value="Winged helix-like DNA-binding domain superfamily/Winged helix DNA-binding domain"/>
    <property type="match status" value="1"/>
</dbReference>
<comment type="caution">
    <text evidence="3">The sequence shown here is derived from an EMBL/GenBank/DDBJ whole genome shotgun (WGS) entry which is preliminary data.</text>
</comment>
<evidence type="ECO:0000313" key="4">
    <source>
        <dbReference type="Proteomes" id="UP001589619"/>
    </source>
</evidence>
<accession>A0ABV5VQL1</accession>
<dbReference type="Proteomes" id="UP001589619">
    <property type="component" value="Unassembled WGS sequence"/>
</dbReference>
<dbReference type="SMART" id="SM00347">
    <property type="entry name" value="HTH_MARR"/>
    <property type="match status" value="1"/>
</dbReference>
<dbReference type="InterPro" id="IPR036390">
    <property type="entry name" value="WH_DNA-bd_sf"/>
</dbReference>
<feature type="domain" description="HTH marR-type" evidence="2">
    <location>
        <begin position="1"/>
        <end position="139"/>
    </location>
</feature>
<organism evidence="3 4">
    <name type="scientific">Paenibacillus hodogayensis</name>
    <dbReference type="NCBI Taxonomy" id="279208"/>
    <lineage>
        <taxon>Bacteria</taxon>
        <taxon>Bacillati</taxon>
        <taxon>Bacillota</taxon>
        <taxon>Bacilli</taxon>
        <taxon>Bacillales</taxon>
        <taxon>Paenibacillaceae</taxon>
        <taxon>Paenibacillus</taxon>
    </lineage>
</organism>
<dbReference type="PROSITE" id="PS50995">
    <property type="entry name" value="HTH_MARR_2"/>
    <property type="match status" value="1"/>
</dbReference>
<dbReference type="Pfam" id="PF01047">
    <property type="entry name" value="MarR"/>
    <property type="match status" value="1"/>
</dbReference>
<gene>
    <name evidence="3" type="ORF">ACFFNY_03185</name>
</gene>
<protein>
    <submittedName>
        <fullName evidence="3">MarR family winged helix-turn-helix transcriptional regulator</fullName>
    </submittedName>
</protein>
<reference evidence="3 4" key="1">
    <citation type="submission" date="2024-09" db="EMBL/GenBank/DDBJ databases">
        <authorList>
            <person name="Sun Q."/>
            <person name="Mori K."/>
        </authorList>
    </citation>
    <scope>NUCLEOTIDE SEQUENCE [LARGE SCALE GENOMIC DNA]</scope>
    <source>
        <strain evidence="3 4">JCM 12520</strain>
    </source>
</reference>